<dbReference type="Proteomes" id="UP000078561">
    <property type="component" value="Unassembled WGS sequence"/>
</dbReference>
<feature type="transmembrane region" description="Helical" evidence="5">
    <location>
        <begin position="253"/>
        <end position="272"/>
    </location>
</feature>
<dbReference type="OMA" id="TVIHIWQ"/>
<dbReference type="GO" id="GO:0016020">
    <property type="term" value="C:membrane"/>
    <property type="evidence" value="ECO:0007669"/>
    <property type="project" value="UniProtKB-SubCell"/>
</dbReference>
<feature type="transmembrane region" description="Helical" evidence="5">
    <location>
        <begin position="136"/>
        <end position="158"/>
    </location>
</feature>
<sequence>MSSPESTSTSKALLYFHYEPINGAPEAFLVVFAIITALFIHRIIKSQSGKWLYILPGTALAEMIGYGFRTACVFETTLGMYIGMNFLLLVAPNALALVNYKTLGNVIAAKTPTFTSTDMEGQHGVIKDPFWLRPKFVTWFFFWSDIFAFFMQGSGGGLQATASSQKLGQVITLIGLCVQLFFFAAFTAIAIYVYRSHHYDYQLLAMNTHHNPKKRVMTCLFVTIVLLYVRSIYRVAEYATGYDGPIATAEWAFYVFDSAVIVTCFLVYYIWFVGDHLPVPSHVSARDSSQSNVHLSVFNKD</sequence>
<evidence type="ECO:0000256" key="4">
    <source>
        <dbReference type="ARBA" id="ARBA00023136"/>
    </source>
</evidence>
<dbReference type="OrthoDB" id="3358017at2759"/>
<evidence type="ECO:0000256" key="2">
    <source>
        <dbReference type="ARBA" id="ARBA00022692"/>
    </source>
</evidence>
<dbReference type="InterPro" id="IPR007568">
    <property type="entry name" value="RTA1"/>
</dbReference>
<evidence type="ECO:0000256" key="1">
    <source>
        <dbReference type="ARBA" id="ARBA00004141"/>
    </source>
</evidence>
<organism evidence="6">
    <name type="scientific">Absidia glauca</name>
    <name type="common">Pin mould</name>
    <dbReference type="NCBI Taxonomy" id="4829"/>
    <lineage>
        <taxon>Eukaryota</taxon>
        <taxon>Fungi</taxon>
        <taxon>Fungi incertae sedis</taxon>
        <taxon>Mucoromycota</taxon>
        <taxon>Mucoromycotina</taxon>
        <taxon>Mucoromycetes</taxon>
        <taxon>Mucorales</taxon>
        <taxon>Cunninghamellaceae</taxon>
        <taxon>Absidia</taxon>
    </lineage>
</organism>
<evidence type="ECO:0000256" key="3">
    <source>
        <dbReference type="ARBA" id="ARBA00022989"/>
    </source>
</evidence>
<feature type="transmembrane region" description="Helical" evidence="5">
    <location>
        <begin position="170"/>
        <end position="194"/>
    </location>
</feature>
<dbReference type="Pfam" id="PF04479">
    <property type="entry name" value="RTA1"/>
    <property type="match status" value="2"/>
</dbReference>
<dbReference type="PANTHER" id="PTHR31465">
    <property type="entry name" value="PROTEIN RTA1-RELATED"/>
    <property type="match status" value="1"/>
</dbReference>
<feature type="transmembrane region" description="Helical" evidence="5">
    <location>
        <begin position="80"/>
        <end position="100"/>
    </location>
</feature>
<comment type="subcellular location">
    <subcellularLocation>
        <location evidence="1">Membrane</location>
        <topology evidence="1">Multi-pass membrane protein</topology>
    </subcellularLocation>
</comment>
<keyword evidence="4 5" id="KW-0472">Membrane</keyword>
<evidence type="ECO:0000313" key="6">
    <source>
        <dbReference type="EMBL" id="SAM09813.1"/>
    </source>
</evidence>
<dbReference type="InParanoid" id="A0A163KPJ9"/>
<evidence type="ECO:0000256" key="5">
    <source>
        <dbReference type="SAM" id="Phobius"/>
    </source>
</evidence>
<feature type="transmembrane region" description="Helical" evidence="5">
    <location>
        <begin position="27"/>
        <end position="44"/>
    </location>
</feature>
<dbReference type="FunCoup" id="A0A163KPJ9">
    <property type="interactions" value="56"/>
</dbReference>
<dbReference type="PANTHER" id="PTHR31465:SF1">
    <property type="entry name" value="PROTEIN RTA1-RELATED"/>
    <property type="match status" value="1"/>
</dbReference>
<protein>
    <recommendedName>
        <fullName evidence="8">RTA1 like protein</fullName>
    </recommendedName>
</protein>
<dbReference type="AlphaFoldDB" id="A0A163KPJ9"/>
<feature type="transmembrane region" description="Helical" evidence="5">
    <location>
        <begin position="215"/>
        <end position="233"/>
    </location>
</feature>
<gene>
    <name evidence="6" type="primary">ABSGL_15522.1 scaffold 17607</name>
</gene>
<accession>A0A163KPJ9</accession>
<dbReference type="EMBL" id="LT555210">
    <property type="protein sequence ID" value="SAM09813.1"/>
    <property type="molecule type" value="Genomic_DNA"/>
</dbReference>
<reference evidence="6" key="1">
    <citation type="submission" date="2016-04" db="EMBL/GenBank/DDBJ databases">
        <authorList>
            <person name="Evans L.H."/>
            <person name="Alamgir A."/>
            <person name="Owens N."/>
            <person name="Weber N.D."/>
            <person name="Virtaneva K."/>
            <person name="Barbian K."/>
            <person name="Babar A."/>
            <person name="Rosenke K."/>
        </authorList>
    </citation>
    <scope>NUCLEOTIDE SEQUENCE [LARGE SCALE GENOMIC DNA]</scope>
    <source>
        <strain evidence="6">CBS 101.48</strain>
    </source>
</reference>
<dbReference type="STRING" id="4829.A0A163KPJ9"/>
<evidence type="ECO:0000313" key="7">
    <source>
        <dbReference type="Proteomes" id="UP000078561"/>
    </source>
</evidence>
<keyword evidence="2 5" id="KW-0812">Transmembrane</keyword>
<keyword evidence="7" id="KW-1185">Reference proteome</keyword>
<proteinExistence type="predicted"/>
<evidence type="ECO:0008006" key="8">
    <source>
        <dbReference type="Google" id="ProtNLM"/>
    </source>
</evidence>
<feature type="transmembrane region" description="Helical" evidence="5">
    <location>
        <begin position="51"/>
        <end position="68"/>
    </location>
</feature>
<name>A0A163KPJ9_ABSGL</name>
<keyword evidence="3 5" id="KW-1133">Transmembrane helix</keyword>